<reference evidence="7" key="2">
    <citation type="submission" date="2020-11" db="EMBL/GenBank/DDBJ databases">
        <authorList>
            <person name="Cecchin M."/>
            <person name="Marcolungo L."/>
            <person name="Rossato M."/>
            <person name="Girolomoni L."/>
            <person name="Cosentino E."/>
            <person name="Cuine S."/>
            <person name="Li-Beisson Y."/>
            <person name="Delledonne M."/>
            <person name="Ballottari M."/>
        </authorList>
    </citation>
    <scope>NUCLEOTIDE SEQUENCE</scope>
    <source>
        <strain evidence="7">211/11P</strain>
        <tissue evidence="7">Whole cell</tissue>
    </source>
</reference>
<dbReference type="PROSITE" id="PS00687">
    <property type="entry name" value="ALDEHYDE_DEHYDR_GLU"/>
    <property type="match status" value="1"/>
</dbReference>
<evidence type="ECO:0000313" key="8">
    <source>
        <dbReference type="Proteomes" id="UP001055712"/>
    </source>
</evidence>
<dbReference type="GO" id="GO:0005739">
    <property type="term" value="C:mitochondrion"/>
    <property type="evidence" value="ECO:0007669"/>
    <property type="project" value="UniProtKB-ARBA"/>
</dbReference>
<comment type="caution">
    <text evidence="7">The sequence shown here is derived from an EMBL/GenBank/DDBJ whole genome shotgun (WGS) entry which is preliminary data.</text>
</comment>
<name>A0A9D4TXA8_CHLVU</name>
<dbReference type="GO" id="GO:0019752">
    <property type="term" value="P:carboxylic acid metabolic process"/>
    <property type="evidence" value="ECO:0007669"/>
    <property type="project" value="UniProtKB-ARBA"/>
</dbReference>
<keyword evidence="2 5" id="KW-0560">Oxidoreductase</keyword>
<evidence type="ECO:0000313" key="7">
    <source>
        <dbReference type="EMBL" id="KAI3436841.1"/>
    </source>
</evidence>
<dbReference type="CDD" id="cd07091">
    <property type="entry name" value="ALDH_F1-2_Ald2-like"/>
    <property type="match status" value="1"/>
</dbReference>
<dbReference type="Gene3D" id="3.40.605.10">
    <property type="entry name" value="Aldehyde Dehydrogenase, Chain A, domain 1"/>
    <property type="match status" value="1"/>
</dbReference>
<dbReference type="PANTHER" id="PTHR11699">
    <property type="entry name" value="ALDEHYDE DEHYDROGENASE-RELATED"/>
    <property type="match status" value="1"/>
</dbReference>
<dbReference type="InterPro" id="IPR016162">
    <property type="entry name" value="Ald_DH_N"/>
</dbReference>
<dbReference type="SUPFAM" id="SSF53720">
    <property type="entry name" value="ALDH-like"/>
    <property type="match status" value="1"/>
</dbReference>
<evidence type="ECO:0000256" key="1">
    <source>
        <dbReference type="ARBA" id="ARBA00009986"/>
    </source>
</evidence>
<dbReference type="AlphaFoldDB" id="A0A9D4TXA8"/>
<gene>
    <name evidence="7" type="ORF">D9Q98_006251</name>
</gene>
<dbReference type="Gene3D" id="3.40.309.10">
    <property type="entry name" value="Aldehyde Dehydrogenase, Chain A, domain 2"/>
    <property type="match status" value="1"/>
</dbReference>
<dbReference type="FunFam" id="3.40.605.10:FF:000011">
    <property type="entry name" value="ALD5p Mitochondrial aldehyde dehydrogenase"/>
    <property type="match status" value="1"/>
</dbReference>
<dbReference type="GO" id="GO:0004029">
    <property type="term" value="F:aldehyde dehydrogenase (NAD+) activity"/>
    <property type="evidence" value="ECO:0007669"/>
    <property type="project" value="UniProtKB-ARBA"/>
</dbReference>
<evidence type="ECO:0000256" key="2">
    <source>
        <dbReference type="ARBA" id="ARBA00023002"/>
    </source>
</evidence>
<dbReference type="EMBL" id="SIDB01000002">
    <property type="protein sequence ID" value="KAI3436841.1"/>
    <property type="molecule type" value="Genomic_DNA"/>
</dbReference>
<dbReference type="OrthoDB" id="310895at2759"/>
<accession>A0A9D4TXA8</accession>
<comment type="similarity">
    <text evidence="1 5">Belongs to the aldehyde dehydrogenase family.</text>
</comment>
<reference evidence="7" key="1">
    <citation type="journal article" date="2019" name="Plant J.">
        <title>Chlorella vulgaris genome assembly and annotation reveals the molecular basis for metabolic acclimation to high light conditions.</title>
        <authorList>
            <person name="Cecchin M."/>
            <person name="Marcolungo L."/>
            <person name="Rossato M."/>
            <person name="Girolomoni L."/>
            <person name="Cosentino E."/>
            <person name="Cuine S."/>
            <person name="Li-Beisson Y."/>
            <person name="Delledonne M."/>
            <person name="Ballottari M."/>
        </authorList>
    </citation>
    <scope>NUCLEOTIDE SEQUENCE</scope>
    <source>
        <strain evidence="7">211/11P</strain>
    </source>
</reference>
<evidence type="ECO:0000256" key="4">
    <source>
        <dbReference type="PROSITE-ProRule" id="PRU10007"/>
    </source>
</evidence>
<dbReference type="InterPro" id="IPR016163">
    <property type="entry name" value="Ald_DH_C"/>
</dbReference>
<dbReference type="InterPro" id="IPR029510">
    <property type="entry name" value="Ald_DH_CS_GLU"/>
</dbReference>
<evidence type="ECO:0000256" key="5">
    <source>
        <dbReference type="RuleBase" id="RU003345"/>
    </source>
</evidence>
<feature type="domain" description="Aldehyde dehydrogenase" evidence="6">
    <location>
        <begin position="37"/>
        <end position="499"/>
    </location>
</feature>
<dbReference type="Proteomes" id="UP001055712">
    <property type="component" value="Unassembled WGS sequence"/>
</dbReference>
<feature type="active site" evidence="4">
    <location>
        <position position="276"/>
    </location>
</feature>
<dbReference type="FunFam" id="3.40.605.10:FF:000026">
    <property type="entry name" value="Aldehyde dehydrogenase, putative"/>
    <property type="match status" value="1"/>
</dbReference>
<keyword evidence="8" id="KW-1185">Reference proteome</keyword>
<dbReference type="InterPro" id="IPR016161">
    <property type="entry name" value="Ald_DH/histidinol_DH"/>
</dbReference>
<evidence type="ECO:0000259" key="6">
    <source>
        <dbReference type="Pfam" id="PF00171"/>
    </source>
</evidence>
<dbReference type="FunFam" id="3.40.309.10:FF:000001">
    <property type="entry name" value="Mitochondrial aldehyde dehydrogenase 2"/>
    <property type="match status" value="1"/>
</dbReference>
<evidence type="ECO:0000256" key="3">
    <source>
        <dbReference type="ARBA" id="ARBA00023027"/>
    </source>
</evidence>
<protein>
    <recommendedName>
        <fullName evidence="6">Aldehyde dehydrogenase domain-containing protein</fullName>
    </recommendedName>
</protein>
<dbReference type="Pfam" id="PF00171">
    <property type="entry name" value="Aldedh"/>
    <property type="match status" value="1"/>
</dbReference>
<dbReference type="InterPro" id="IPR015590">
    <property type="entry name" value="Aldehyde_DH_dom"/>
</dbReference>
<organism evidence="7 8">
    <name type="scientific">Chlorella vulgaris</name>
    <name type="common">Green alga</name>
    <dbReference type="NCBI Taxonomy" id="3077"/>
    <lineage>
        <taxon>Eukaryota</taxon>
        <taxon>Viridiplantae</taxon>
        <taxon>Chlorophyta</taxon>
        <taxon>core chlorophytes</taxon>
        <taxon>Trebouxiophyceae</taxon>
        <taxon>Chlorellales</taxon>
        <taxon>Chlorellaceae</taxon>
        <taxon>Chlorella clade</taxon>
        <taxon>Chlorella</taxon>
    </lineage>
</organism>
<proteinExistence type="inferred from homology"/>
<keyword evidence="3" id="KW-0520">NAD</keyword>
<sequence length="515" mass="55546">MVNQGKSQTGQKGGSNAERAMEALKRLTPKLLIDGKFVDAKDGMTFEDLDPRTGEKLVDVAEAQAEDVERAVQAARKAFDEGPWPRMTGEQRGRVLLRLADLVEEHADELALLETLDNGKTYSQCMSIDVPGTAQHIRYFAGWCDKIEGSTIPVATEGFTAYTLREPIGVAGQIIPWNFPILMAGWKIAPALAAGCTIVLKVSQYTPLSALRLGELALEAGVPPGVFNVLTGKGAECGDAITTHPGVDKVAFTGSTNIGKKIMEGAASRIKPVSLELGGNSPVVICDDCDLDAAVKGAHEALFFNMGQACECGARLFVQEGIYDEFVARSLELAKARKVGDPFDEDTAQGPLVSQKQLDKVMDYVESGRKEGAKLGCGGQRVGEAGFYMEPTVFYDVKDDMAIARDEIFGPVQIILKFKTIDEVIARANDTNYGLAAAVWTQGLDRMQALTRGIKAGTVWVNTHHILDAAVPFGGYKESGIGREHGSAALEHYTQTKSVYVPLPASKTQRSWVTM</sequence>